<dbReference type="Pfam" id="PF03797">
    <property type="entry name" value="Autotransporter"/>
    <property type="match status" value="1"/>
</dbReference>
<accession>A0ABT7HQF3</accession>
<organism evidence="2 3">
    <name type="scientific">Campylobacter gastrosuis</name>
    <dbReference type="NCBI Taxonomy" id="2974576"/>
    <lineage>
        <taxon>Bacteria</taxon>
        <taxon>Pseudomonadati</taxon>
        <taxon>Campylobacterota</taxon>
        <taxon>Epsilonproteobacteria</taxon>
        <taxon>Campylobacterales</taxon>
        <taxon>Campylobacteraceae</taxon>
        <taxon>Campylobacter</taxon>
    </lineage>
</organism>
<reference evidence="2" key="2">
    <citation type="journal article" date="2023" name="Microorganisms">
        <title>Isolation and Genomic Characteristics of Cat-Borne Campylobacter felis sp. nov. and Sheep-Borne Campylobacter ovis sp. nov.</title>
        <authorList>
            <person name="Wang H."/>
            <person name="Li Y."/>
            <person name="Gu Y."/>
            <person name="Zhou G."/>
            <person name="Chen X."/>
            <person name="Zhang X."/>
            <person name="Shao Z."/>
            <person name="Zhang J."/>
            <person name="Zhang M."/>
        </authorList>
    </citation>
    <scope>NUCLEOTIDE SEQUENCE</scope>
    <source>
        <strain evidence="2">PS10</strain>
    </source>
</reference>
<dbReference type="InterPro" id="IPR036709">
    <property type="entry name" value="Autotransporte_beta_dom_sf"/>
</dbReference>
<dbReference type="Proteomes" id="UP001173801">
    <property type="component" value="Unassembled WGS sequence"/>
</dbReference>
<dbReference type="SUPFAM" id="SSF103515">
    <property type="entry name" value="Autotransporter"/>
    <property type="match status" value="1"/>
</dbReference>
<sequence length="278" mass="30951">MSFKVLNDSIEPSKNHAFYLTPSYKKTRGDNGENGSAYGFNLGFATAIDDRQNLALSLSYQKAKDEYDLADFNSNYVNFGLNHVLDAGAFKILSGVSLGGGKNDFEREILGTSKLNGSYKNLFLTATLGVSKAFEFGDFSLLPLGYFGYNFIRQNAFSESGAVFAKEFEAINHHSTLLGTGVNLNHTQELENAILQLGGFVIFERRLSGANYDTKVRFKDFDDSYFTQKYELNKNLLTLGLNSQIDFKNGAFFRLNLANEIAKTQKSVSIFATLGYKF</sequence>
<dbReference type="InterPro" id="IPR005546">
    <property type="entry name" value="Autotransporte_beta"/>
</dbReference>
<gene>
    <name evidence="2" type="ORF">NYG85_06140</name>
</gene>
<proteinExistence type="predicted"/>
<name>A0ABT7HQF3_9BACT</name>
<evidence type="ECO:0000259" key="1">
    <source>
        <dbReference type="PROSITE" id="PS51208"/>
    </source>
</evidence>
<dbReference type="Gene3D" id="2.40.128.130">
    <property type="entry name" value="Autotransporter beta-domain"/>
    <property type="match status" value="1"/>
</dbReference>
<evidence type="ECO:0000313" key="2">
    <source>
        <dbReference type="EMBL" id="MDL0088952.1"/>
    </source>
</evidence>
<protein>
    <submittedName>
        <fullName evidence="2">Autotransporter outer membrane beta-barrel domain-containing protein</fullName>
    </submittedName>
</protein>
<dbReference type="SMART" id="SM00869">
    <property type="entry name" value="Autotransporter"/>
    <property type="match status" value="1"/>
</dbReference>
<reference evidence="2" key="1">
    <citation type="submission" date="2022-08" db="EMBL/GenBank/DDBJ databases">
        <authorList>
            <person name="Wang H."/>
        </authorList>
    </citation>
    <scope>NUCLEOTIDE SEQUENCE</scope>
    <source>
        <strain evidence="2">PS10</strain>
    </source>
</reference>
<keyword evidence="3" id="KW-1185">Reference proteome</keyword>
<evidence type="ECO:0000313" key="3">
    <source>
        <dbReference type="Proteomes" id="UP001173801"/>
    </source>
</evidence>
<comment type="caution">
    <text evidence="2">The sequence shown here is derived from an EMBL/GenBank/DDBJ whole genome shotgun (WGS) entry which is preliminary data.</text>
</comment>
<dbReference type="PROSITE" id="PS51208">
    <property type="entry name" value="AUTOTRANSPORTER"/>
    <property type="match status" value="1"/>
</dbReference>
<feature type="domain" description="Autotransporter" evidence="1">
    <location>
        <begin position="11"/>
        <end position="278"/>
    </location>
</feature>
<dbReference type="EMBL" id="JANURM010000006">
    <property type="protein sequence ID" value="MDL0088952.1"/>
    <property type="molecule type" value="Genomic_DNA"/>
</dbReference>